<feature type="region of interest" description="Disordered" evidence="1">
    <location>
        <begin position="1"/>
        <end position="36"/>
    </location>
</feature>
<keyword evidence="3" id="KW-1185">Reference proteome</keyword>
<proteinExistence type="predicted"/>
<dbReference type="Pfam" id="PF05768">
    <property type="entry name" value="Glrx-like"/>
    <property type="match status" value="1"/>
</dbReference>
<protein>
    <submittedName>
        <fullName evidence="2">Glutaredoxin-like domain (DUF836)</fullName>
    </submittedName>
</protein>
<name>A0A0S4QI81_9ACTN</name>
<evidence type="ECO:0000313" key="3">
    <source>
        <dbReference type="Proteomes" id="UP000198802"/>
    </source>
</evidence>
<dbReference type="InterPro" id="IPR036249">
    <property type="entry name" value="Thioredoxin-like_sf"/>
</dbReference>
<organism evidence="2 3">
    <name type="scientific">Parafrankia irregularis</name>
    <dbReference type="NCBI Taxonomy" id="795642"/>
    <lineage>
        <taxon>Bacteria</taxon>
        <taxon>Bacillati</taxon>
        <taxon>Actinomycetota</taxon>
        <taxon>Actinomycetes</taxon>
        <taxon>Frankiales</taxon>
        <taxon>Frankiaceae</taxon>
        <taxon>Parafrankia</taxon>
    </lineage>
</organism>
<dbReference type="EMBL" id="FAOZ01000002">
    <property type="protein sequence ID" value="CUU54218.1"/>
    <property type="molecule type" value="Genomic_DNA"/>
</dbReference>
<dbReference type="InterPro" id="IPR008554">
    <property type="entry name" value="Glutaredoxin-like"/>
</dbReference>
<accession>A0A0S4QI81</accession>
<feature type="compositionally biased region" description="Basic and acidic residues" evidence="1">
    <location>
        <begin position="128"/>
        <end position="144"/>
    </location>
</feature>
<evidence type="ECO:0000313" key="2">
    <source>
        <dbReference type="EMBL" id="CUU54218.1"/>
    </source>
</evidence>
<reference evidence="3" key="1">
    <citation type="submission" date="2015-11" db="EMBL/GenBank/DDBJ databases">
        <authorList>
            <person name="Varghese N."/>
        </authorList>
    </citation>
    <scope>NUCLEOTIDE SEQUENCE [LARGE SCALE GENOMIC DNA]</scope>
    <source>
        <strain evidence="3">DSM 45899</strain>
    </source>
</reference>
<sequence>MIDVRAQMSERNHSRSPQTPQDGSAVGSAPGEGGGAGESGVRIVLVTRAGCHLCDDARVVIAKVSAELGVGWREMDADADPETADAYGDRLPVILVDGREHGYWRVEEERLRRALAGDRWSWRTGRAGRSDGSRQRGGSDRDGGPKAPRTS</sequence>
<gene>
    <name evidence="2" type="ORF">Ga0074812_102224</name>
</gene>
<dbReference type="Proteomes" id="UP000198802">
    <property type="component" value="Unassembled WGS sequence"/>
</dbReference>
<dbReference type="AlphaFoldDB" id="A0A0S4QI81"/>
<dbReference type="Gene3D" id="3.40.30.10">
    <property type="entry name" value="Glutaredoxin"/>
    <property type="match status" value="1"/>
</dbReference>
<feature type="region of interest" description="Disordered" evidence="1">
    <location>
        <begin position="122"/>
        <end position="151"/>
    </location>
</feature>
<evidence type="ECO:0000256" key="1">
    <source>
        <dbReference type="SAM" id="MobiDB-lite"/>
    </source>
</evidence>
<dbReference type="SUPFAM" id="SSF52833">
    <property type="entry name" value="Thioredoxin-like"/>
    <property type="match status" value="1"/>
</dbReference>